<reference evidence="2" key="2">
    <citation type="submission" date="2020-09" db="EMBL/GenBank/DDBJ databases">
        <authorList>
            <person name="Sun Q."/>
            <person name="Kim S."/>
        </authorList>
    </citation>
    <scope>NUCLEOTIDE SEQUENCE</scope>
    <source>
        <strain evidence="2">KCTC 42651</strain>
    </source>
</reference>
<comment type="caution">
    <text evidence="2">The sequence shown here is derived from an EMBL/GenBank/DDBJ whole genome shotgun (WGS) entry which is preliminary data.</text>
</comment>
<accession>A0A919CN09</accession>
<proteinExistence type="predicted"/>
<dbReference type="EMBL" id="BMZS01000002">
    <property type="protein sequence ID" value="GHD42456.1"/>
    <property type="molecule type" value="Genomic_DNA"/>
</dbReference>
<name>A0A919CN09_9PROT</name>
<evidence type="ECO:0000313" key="2">
    <source>
        <dbReference type="EMBL" id="GHD42456.1"/>
    </source>
</evidence>
<dbReference type="InterPro" id="IPR009962">
    <property type="entry name" value="DUF1488"/>
</dbReference>
<reference evidence="2" key="1">
    <citation type="journal article" date="2014" name="Int. J. Syst. Evol. Microbiol.">
        <title>Complete genome sequence of Corynebacterium casei LMG S-19264T (=DSM 44701T), isolated from a smear-ripened cheese.</title>
        <authorList>
            <consortium name="US DOE Joint Genome Institute (JGI-PGF)"/>
            <person name="Walter F."/>
            <person name="Albersmeier A."/>
            <person name="Kalinowski J."/>
            <person name="Ruckert C."/>
        </authorList>
    </citation>
    <scope>NUCLEOTIDE SEQUENCE</scope>
    <source>
        <strain evidence="2">KCTC 42651</strain>
    </source>
</reference>
<dbReference type="AlphaFoldDB" id="A0A919CN09"/>
<evidence type="ECO:0008006" key="4">
    <source>
        <dbReference type="Google" id="ProtNLM"/>
    </source>
</evidence>
<evidence type="ECO:0000313" key="3">
    <source>
        <dbReference type="Proteomes" id="UP000630353"/>
    </source>
</evidence>
<organism evidence="2 3">
    <name type="scientific">Thalassobaculum fulvum</name>
    <dbReference type="NCBI Taxonomy" id="1633335"/>
    <lineage>
        <taxon>Bacteria</taxon>
        <taxon>Pseudomonadati</taxon>
        <taxon>Pseudomonadota</taxon>
        <taxon>Alphaproteobacteria</taxon>
        <taxon>Rhodospirillales</taxon>
        <taxon>Thalassobaculaceae</taxon>
        <taxon>Thalassobaculum</taxon>
    </lineage>
</organism>
<protein>
    <recommendedName>
        <fullName evidence="4">DUF1488 domain-containing protein</fullName>
    </recommendedName>
</protein>
<gene>
    <name evidence="2" type="ORF">GCM10017083_07510</name>
</gene>
<evidence type="ECO:0000256" key="1">
    <source>
        <dbReference type="SAM" id="MobiDB-lite"/>
    </source>
</evidence>
<dbReference type="Pfam" id="PF07369">
    <property type="entry name" value="DUF1488"/>
    <property type="match status" value="1"/>
</dbReference>
<dbReference type="Proteomes" id="UP000630353">
    <property type="component" value="Unassembled WGS sequence"/>
</dbReference>
<dbReference type="RefSeq" id="WP_229836317.1">
    <property type="nucleotide sequence ID" value="NZ_BMZS01000002.1"/>
</dbReference>
<keyword evidence="3" id="KW-1185">Reference proteome</keyword>
<feature type="region of interest" description="Disordered" evidence="1">
    <location>
        <begin position="1"/>
        <end position="26"/>
    </location>
</feature>
<sequence length="107" mass="11933">MVRRTHTPCAGGHDIPLSFPNGSRSYDPTRRRVRFWGYDSALEITFFVEVDALMPVDPQSEADPESAHAEAIALQAFDEGVARIREVAAAVHARRPAYSHHLTLSDF</sequence>